<evidence type="ECO:0000256" key="3">
    <source>
        <dbReference type="ARBA" id="ARBA00022448"/>
    </source>
</evidence>
<accession>A0A2U1T289</accession>
<evidence type="ECO:0000256" key="8">
    <source>
        <dbReference type="ARBA" id="ARBA00023136"/>
    </source>
</evidence>
<dbReference type="FunFam" id="1.20.1740.10:FF:000004">
    <property type="entry name" value="Sodium:alanine symporter family protein"/>
    <property type="match status" value="1"/>
</dbReference>
<dbReference type="GO" id="GO:0005283">
    <property type="term" value="F:amino acid:sodium symporter activity"/>
    <property type="evidence" value="ECO:0007669"/>
    <property type="project" value="InterPro"/>
</dbReference>
<dbReference type="PANTHER" id="PTHR30330:SF1">
    <property type="entry name" value="AMINO-ACID CARRIER PROTEIN ALST"/>
    <property type="match status" value="1"/>
</dbReference>
<protein>
    <submittedName>
        <fullName evidence="10">Alanine:cation symporter family protein</fullName>
    </submittedName>
</protein>
<feature type="transmembrane region" description="Helical" evidence="9">
    <location>
        <begin position="243"/>
        <end position="266"/>
    </location>
</feature>
<feature type="transmembrane region" description="Helical" evidence="9">
    <location>
        <begin position="186"/>
        <end position="204"/>
    </location>
</feature>
<comment type="similarity">
    <text evidence="2 9">Belongs to the alanine or glycine:cation symporter (AGCS) (TC 2.A.25) family.</text>
</comment>
<keyword evidence="3 9" id="KW-0813">Transport</keyword>
<dbReference type="Pfam" id="PF01235">
    <property type="entry name" value="Na_Ala_symp"/>
    <property type="match status" value="1"/>
</dbReference>
<dbReference type="GO" id="GO:0005886">
    <property type="term" value="C:plasma membrane"/>
    <property type="evidence" value="ECO:0007669"/>
    <property type="project" value="UniProtKB-SubCell"/>
</dbReference>
<organism evidence="10 11">
    <name type="scientific">Homoserinimonas hongtaonis</name>
    <dbReference type="NCBI Taxonomy" id="2079791"/>
    <lineage>
        <taxon>Bacteria</taxon>
        <taxon>Bacillati</taxon>
        <taxon>Actinomycetota</taxon>
        <taxon>Actinomycetes</taxon>
        <taxon>Micrococcales</taxon>
        <taxon>Microbacteriaceae</taxon>
        <taxon>Homoserinimonas</taxon>
    </lineage>
</organism>
<dbReference type="PRINTS" id="PR00175">
    <property type="entry name" value="NAALASMPORT"/>
</dbReference>
<evidence type="ECO:0000256" key="2">
    <source>
        <dbReference type="ARBA" id="ARBA00009261"/>
    </source>
</evidence>
<evidence type="ECO:0000256" key="6">
    <source>
        <dbReference type="ARBA" id="ARBA00022847"/>
    </source>
</evidence>
<keyword evidence="8 9" id="KW-0472">Membrane</keyword>
<dbReference type="OrthoDB" id="9806926at2"/>
<dbReference type="InterPro" id="IPR001463">
    <property type="entry name" value="Na/Ala_symport"/>
</dbReference>
<feature type="transmembrane region" description="Helical" evidence="9">
    <location>
        <begin position="353"/>
        <end position="373"/>
    </location>
</feature>
<feature type="transmembrane region" description="Helical" evidence="9">
    <location>
        <begin position="417"/>
        <end position="440"/>
    </location>
</feature>
<evidence type="ECO:0000256" key="7">
    <source>
        <dbReference type="ARBA" id="ARBA00022989"/>
    </source>
</evidence>
<dbReference type="PANTHER" id="PTHR30330">
    <property type="entry name" value="AGSS FAMILY TRANSPORTER, SODIUM-ALANINE"/>
    <property type="match status" value="1"/>
</dbReference>
<dbReference type="RefSeq" id="WP_108514667.1">
    <property type="nucleotide sequence ID" value="NZ_CP026951.1"/>
</dbReference>
<dbReference type="NCBIfam" id="TIGR00835">
    <property type="entry name" value="agcS"/>
    <property type="match status" value="1"/>
</dbReference>
<gene>
    <name evidence="10" type="ORF">DF220_09115</name>
</gene>
<evidence type="ECO:0000256" key="1">
    <source>
        <dbReference type="ARBA" id="ARBA00004651"/>
    </source>
</evidence>
<evidence type="ECO:0000256" key="9">
    <source>
        <dbReference type="RuleBase" id="RU363064"/>
    </source>
</evidence>
<proteinExistence type="inferred from homology"/>
<dbReference type="AlphaFoldDB" id="A0A2U1T289"/>
<feature type="transmembrane region" description="Helical" evidence="9">
    <location>
        <begin position="394"/>
        <end position="411"/>
    </location>
</feature>
<feature type="transmembrane region" description="Helical" evidence="9">
    <location>
        <begin position="147"/>
        <end position="166"/>
    </location>
</feature>
<comment type="caution">
    <text evidence="10">The sequence shown here is derived from an EMBL/GenBank/DDBJ whole genome shotgun (WGS) entry which is preliminary data.</text>
</comment>
<dbReference type="Gene3D" id="1.20.1740.10">
    <property type="entry name" value="Amino acid/polyamine transporter I"/>
    <property type="match status" value="1"/>
</dbReference>
<reference evidence="11" key="1">
    <citation type="submission" date="2018-04" db="EMBL/GenBank/DDBJ databases">
        <authorList>
            <person name="Liu S."/>
            <person name="Wang Z."/>
            <person name="Li J."/>
        </authorList>
    </citation>
    <scope>NUCLEOTIDE SEQUENCE [LARGE SCALE GENOMIC DNA]</scope>
    <source>
        <strain evidence="11">S1194</strain>
    </source>
</reference>
<name>A0A2U1T289_9MICO</name>
<feature type="transmembrane region" description="Helical" evidence="9">
    <location>
        <begin position="15"/>
        <end position="33"/>
    </location>
</feature>
<keyword evidence="5 9" id="KW-0812">Transmembrane</keyword>
<comment type="subcellular location">
    <subcellularLocation>
        <location evidence="1 9">Cell membrane</location>
        <topology evidence="1 9">Multi-pass membrane protein</topology>
    </subcellularLocation>
</comment>
<sequence length="489" mass="51537">MDALNDFILVASDGLWTWAVLPVLGVLGIYFTVRSGVVQFRMIPEMFRTLTNRTPLGADGKPQSVSAFQAFTISAASRVGVGNIAGVGTAIAIGGPGAVFWMWTMAFVGGASSFVESTLGQLYKVKDPSGFRGGPAYYMQHGLKAKWMGTLFAGILIVCFPFAFSSLQANTISATVSSSFGGEVGWIPWVVGISLSVLTGLVVFGGLRRIASVTQAVVPAMALLYLLLGLVIVGLNIEQLPAVFASIFTAAFGFNEVVGATLGLIIMTGVKRGMFSNEAGLGSAPNAGASAAVTHPVKQGLVQTLGVYFDTFLVCSITAFIILVSTPDLATATRGIGLTQQAIVGNLGEWSNVVLSVIIFLLAFSSILGNYYYGESNIEFLSTARGVLPIYRGLVVAVVFVGAISSADIIWNTADGIMGIMALVNLVAIALLSGVAFKLLKDYSAQRREGREPVFTRDRLPELTGVQCWADELSVTGPLPVVDADRTKL</sequence>
<evidence type="ECO:0000256" key="4">
    <source>
        <dbReference type="ARBA" id="ARBA00022475"/>
    </source>
</evidence>
<dbReference type="Proteomes" id="UP000244978">
    <property type="component" value="Unassembled WGS sequence"/>
</dbReference>
<keyword evidence="11" id="KW-1185">Reference proteome</keyword>
<feature type="transmembrane region" description="Helical" evidence="9">
    <location>
        <begin position="305"/>
        <end position="324"/>
    </location>
</feature>
<keyword evidence="7 9" id="KW-1133">Transmembrane helix</keyword>
<keyword evidence="6 9" id="KW-0769">Symport</keyword>
<evidence type="ECO:0000313" key="10">
    <source>
        <dbReference type="EMBL" id="PWB97968.1"/>
    </source>
</evidence>
<keyword evidence="4 9" id="KW-1003">Cell membrane</keyword>
<evidence type="ECO:0000313" key="11">
    <source>
        <dbReference type="Proteomes" id="UP000244978"/>
    </source>
</evidence>
<evidence type="ECO:0000256" key="5">
    <source>
        <dbReference type="ARBA" id="ARBA00022692"/>
    </source>
</evidence>
<dbReference type="EMBL" id="QEEX01000001">
    <property type="protein sequence ID" value="PWB97968.1"/>
    <property type="molecule type" value="Genomic_DNA"/>
</dbReference>
<feature type="transmembrane region" description="Helical" evidence="9">
    <location>
        <begin position="216"/>
        <end position="237"/>
    </location>
</feature>
<dbReference type="KEGG" id="salc:C2138_00520"/>